<accession>A0A6G7GW28</accession>
<name>A0A6G7GW28_KUEST</name>
<evidence type="ECO:0000313" key="1">
    <source>
        <dbReference type="EMBL" id="QII13798.1"/>
    </source>
</evidence>
<protein>
    <submittedName>
        <fullName evidence="1">Uncharacterized protein</fullName>
    </submittedName>
</protein>
<dbReference type="EMBL" id="CP049055">
    <property type="protein sequence ID" value="QII13798.1"/>
    <property type="molecule type" value="Genomic_DNA"/>
</dbReference>
<sequence length="42" mass="4689">MFWEVLPPHIKNEDFHAICLKTLVPKLWLGNASALEAPASLS</sequence>
<reference evidence="1 2" key="1">
    <citation type="submission" date="2020-02" db="EMBL/GenBank/DDBJ databases">
        <title>Newly sequenced genome of strain CSTR1 showed variability in Candidatus Kuenenia stuttgartiensis genomes.</title>
        <authorList>
            <person name="Ding C."/>
            <person name="Adrian L."/>
        </authorList>
    </citation>
    <scope>NUCLEOTIDE SEQUENCE [LARGE SCALE GENOMIC DNA]</scope>
    <source>
        <strain evidence="1 2">CSTR1</strain>
    </source>
</reference>
<gene>
    <name evidence="1" type="ORF">KsCSTR_44190</name>
</gene>
<dbReference type="Proteomes" id="UP000501926">
    <property type="component" value="Chromosome"/>
</dbReference>
<evidence type="ECO:0000313" key="2">
    <source>
        <dbReference type="Proteomes" id="UP000501926"/>
    </source>
</evidence>
<organism evidence="1 2">
    <name type="scientific">Kuenenia stuttgartiensis</name>
    <dbReference type="NCBI Taxonomy" id="174633"/>
    <lineage>
        <taxon>Bacteria</taxon>
        <taxon>Pseudomonadati</taxon>
        <taxon>Planctomycetota</taxon>
        <taxon>Candidatus Brocadiia</taxon>
        <taxon>Candidatus Brocadiales</taxon>
        <taxon>Candidatus Brocadiaceae</taxon>
        <taxon>Candidatus Kuenenia</taxon>
    </lineage>
</organism>
<proteinExistence type="predicted"/>
<dbReference type="AlphaFoldDB" id="A0A6G7GW28"/>